<dbReference type="PANTHER" id="PTHR12626:SF12">
    <property type="entry name" value="MA3 DOMAIN-CONTAINING TRANSLATION REGULATORY FACTOR 4"/>
    <property type="match status" value="1"/>
</dbReference>
<dbReference type="PROSITE" id="PS51366">
    <property type="entry name" value="MI"/>
    <property type="match status" value="1"/>
</dbReference>
<dbReference type="EMBL" id="LK032124">
    <property type="protein sequence ID" value="CDY21821.1"/>
    <property type="molecule type" value="Genomic_DNA"/>
</dbReference>
<keyword evidence="4" id="KW-0677">Repeat</keyword>
<keyword evidence="3" id="KW-0963">Cytoplasm</keyword>
<comment type="subcellular location">
    <subcellularLocation>
        <location evidence="1">Cytoplasm</location>
    </subcellularLocation>
</comment>
<dbReference type="InterPro" id="IPR039778">
    <property type="entry name" value="PDCD4"/>
</dbReference>
<proteinExistence type="inferred from homology"/>
<dbReference type="SUPFAM" id="SSF48371">
    <property type="entry name" value="ARM repeat"/>
    <property type="match status" value="1"/>
</dbReference>
<evidence type="ECO:0000256" key="1">
    <source>
        <dbReference type="ARBA" id="ARBA00004496"/>
    </source>
</evidence>
<dbReference type="Gramene" id="CDY21821">
    <property type="protein sequence ID" value="CDY21821"/>
    <property type="gene ID" value="GSBRNA2T00016384001"/>
</dbReference>
<comment type="similarity">
    <text evidence="2">Belongs to the PDCD4 family.</text>
</comment>
<evidence type="ECO:0000313" key="9">
    <source>
        <dbReference type="Proteomes" id="UP000028999"/>
    </source>
</evidence>
<keyword evidence="6" id="KW-0539">Nucleus</keyword>
<evidence type="ECO:0000256" key="5">
    <source>
        <dbReference type="ARBA" id="ARBA00022845"/>
    </source>
</evidence>
<reference evidence="8 9" key="1">
    <citation type="journal article" date="2014" name="Science">
        <title>Plant genetics. Early allopolyploid evolution in the post-Neolithic Brassica napus oilseed genome.</title>
        <authorList>
            <person name="Chalhoub B."/>
            <person name="Denoeud F."/>
            <person name="Liu S."/>
            <person name="Parkin I.A."/>
            <person name="Tang H."/>
            <person name="Wang X."/>
            <person name="Chiquet J."/>
            <person name="Belcram H."/>
            <person name="Tong C."/>
            <person name="Samans B."/>
            <person name="Correa M."/>
            <person name="Da Silva C."/>
            <person name="Just J."/>
            <person name="Falentin C."/>
            <person name="Koh C.S."/>
            <person name="Le Clainche I."/>
            <person name="Bernard M."/>
            <person name="Bento P."/>
            <person name="Noel B."/>
            <person name="Labadie K."/>
            <person name="Alberti A."/>
            <person name="Charles M."/>
            <person name="Arnaud D."/>
            <person name="Guo H."/>
            <person name="Daviaud C."/>
            <person name="Alamery S."/>
            <person name="Jabbari K."/>
            <person name="Zhao M."/>
            <person name="Edger P.P."/>
            <person name="Chelaifa H."/>
            <person name="Tack D."/>
            <person name="Lassalle G."/>
            <person name="Mestiri I."/>
            <person name="Schnel N."/>
            <person name="Le Paslier M.C."/>
            <person name="Fan G."/>
            <person name="Renault V."/>
            <person name="Bayer P.E."/>
            <person name="Golicz A.A."/>
            <person name="Manoli S."/>
            <person name="Lee T.H."/>
            <person name="Thi V.H."/>
            <person name="Chalabi S."/>
            <person name="Hu Q."/>
            <person name="Fan C."/>
            <person name="Tollenaere R."/>
            <person name="Lu Y."/>
            <person name="Battail C."/>
            <person name="Shen J."/>
            <person name="Sidebottom C.H."/>
            <person name="Wang X."/>
            <person name="Canaguier A."/>
            <person name="Chauveau A."/>
            <person name="Berard A."/>
            <person name="Deniot G."/>
            <person name="Guan M."/>
            <person name="Liu Z."/>
            <person name="Sun F."/>
            <person name="Lim Y.P."/>
            <person name="Lyons E."/>
            <person name="Town C.D."/>
            <person name="Bancroft I."/>
            <person name="Wang X."/>
            <person name="Meng J."/>
            <person name="Ma J."/>
            <person name="Pires J.C."/>
            <person name="King G.J."/>
            <person name="Brunel D."/>
            <person name="Delourme R."/>
            <person name="Renard M."/>
            <person name="Aury J.M."/>
            <person name="Adams K.L."/>
            <person name="Batley J."/>
            <person name="Snowdon R.J."/>
            <person name="Tost J."/>
            <person name="Edwards D."/>
            <person name="Zhou Y."/>
            <person name="Hua W."/>
            <person name="Sharpe A.G."/>
            <person name="Paterson A.H."/>
            <person name="Guan C."/>
            <person name="Wincker P."/>
        </authorList>
    </citation>
    <scope>NUCLEOTIDE SEQUENCE [LARGE SCALE GENOMIC DNA]</scope>
    <source>
        <strain evidence="9">cv. Darmor-bzh</strain>
    </source>
</reference>
<dbReference type="Gene3D" id="1.25.40.180">
    <property type="match status" value="1"/>
</dbReference>
<dbReference type="Pfam" id="PF02847">
    <property type="entry name" value="MA3"/>
    <property type="match status" value="1"/>
</dbReference>
<evidence type="ECO:0000256" key="4">
    <source>
        <dbReference type="ARBA" id="ARBA00022737"/>
    </source>
</evidence>
<dbReference type="GO" id="GO:0045892">
    <property type="term" value="P:negative regulation of DNA-templated transcription"/>
    <property type="evidence" value="ECO:0007669"/>
    <property type="project" value="InterPro"/>
</dbReference>
<dbReference type="OMA" id="IAMDRNH"/>
<evidence type="ECO:0000256" key="2">
    <source>
        <dbReference type="ARBA" id="ARBA00005497"/>
    </source>
</evidence>
<name>A0A078G8W8_BRANA</name>
<evidence type="ECO:0000259" key="7">
    <source>
        <dbReference type="PROSITE" id="PS51366"/>
    </source>
</evidence>
<sequence length="249" mass="27944">MVHGSGLVDMVPFTEAVVIYADSVKKKKMNKHKYRKTQVFCFAKCSPISTQLQYLREIGLSEYHPYFVKRLVSIAMDRNHKEKEKASGLYAVVVSPDQIRVGFIRFIESVGDLALHIPDLLALFIARAIVDEILPPVFLARAKKTLPESSEGFQVILTVEKSYLWAPQMAKGFSHTHQTLHVLAPLNLEEISSSLPPKSTGSETARHAGKRLLRSWGGGTGWAVEDAKDKIWKLLEEYETRGVVSSVHK</sequence>
<dbReference type="GO" id="GO:0006417">
    <property type="term" value="P:regulation of translation"/>
    <property type="evidence" value="ECO:0007669"/>
    <property type="project" value="UniProtKB-KW"/>
</dbReference>
<dbReference type="InterPro" id="IPR003891">
    <property type="entry name" value="Initiation_fac_eIF4g_MI"/>
</dbReference>
<gene>
    <name evidence="8" type="primary">BnaA06g20900D</name>
    <name evidence="8" type="ORF">GSBRNA2T00016384001</name>
</gene>
<dbReference type="Proteomes" id="UP000028999">
    <property type="component" value="Unassembled WGS sequence"/>
</dbReference>
<evidence type="ECO:0000256" key="6">
    <source>
        <dbReference type="ARBA" id="ARBA00023242"/>
    </source>
</evidence>
<dbReference type="PANTHER" id="PTHR12626">
    <property type="entry name" value="PROGRAMMED CELL DEATH 4"/>
    <property type="match status" value="1"/>
</dbReference>
<dbReference type="GO" id="GO:0005737">
    <property type="term" value="C:cytoplasm"/>
    <property type="evidence" value="ECO:0007669"/>
    <property type="project" value="UniProtKB-SubCell"/>
</dbReference>
<keyword evidence="5" id="KW-0810">Translation regulation</keyword>
<dbReference type="PaxDb" id="3708-A0A078G8W8"/>
<dbReference type="AlphaFoldDB" id="A0A078G8W8"/>
<evidence type="ECO:0000313" key="8">
    <source>
        <dbReference type="EMBL" id="CDY21821.1"/>
    </source>
</evidence>
<organism evidence="8 9">
    <name type="scientific">Brassica napus</name>
    <name type="common">Rape</name>
    <dbReference type="NCBI Taxonomy" id="3708"/>
    <lineage>
        <taxon>Eukaryota</taxon>
        <taxon>Viridiplantae</taxon>
        <taxon>Streptophyta</taxon>
        <taxon>Embryophyta</taxon>
        <taxon>Tracheophyta</taxon>
        <taxon>Spermatophyta</taxon>
        <taxon>Magnoliopsida</taxon>
        <taxon>eudicotyledons</taxon>
        <taxon>Gunneridae</taxon>
        <taxon>Pentapetalae</taxon>
        <taxon>rosids</taxon>
        <taxon>malvids</taxon>
        <taxon>Brassicales</taxon>
        <taxon>Brassicaceae</taxon>
        <taxon>Brassiceae</taxon>
        <taxon>Brassica</taxon>
    </lineage>
</organism>
<accession>A0A078G8W8</accession>
<dbReference type="SMART" id="SM00544">
    <property type="entry name" value="MA3"/>
    <property type="match status" value="1"/>
</dbReference>
<evidence type="ECO:0000256" key="3">
    <source>
        <dbReference type="ARBA" id="ARBA00022490"/>
    </source>
</evidence>
<protein>
    <submittedName>
        <fullName evidence="8">BnaA06g20900D protein</fullName>
    </submittedName>
</protein>
<dbReference type="InterPro" id="IPR016024">
    <property type="entry name" value="ARM-type_fold"/>
</dbReference>
<keyword evidence="9" id="KW-1185">Reference proteome</keyword>
<feature type="domain" description="MI" evidence="7">
    <location>
        <begin position="29"/>
        <end position="144"/>
    </location>
</feature>